<protein>
    <recommendedName>
        <fullName evidence="11">Phospholipid carrier-dependent glycosyltransferase</fullName>
    </recommendedName>
</protein>
<keyword evidence="5 8" id="KW-0812">Transmembrane</keyword>
<evidence type="ECO:0000256" key="4">
    <source>
        <dbReference type="ARBA" id="ARBA00022679"/>
    </source>
</evidence>
<keyword evidence="4" id="KW-0808">Transferase</keyword>
<evidence type="ECO:0000256" key="2">
    <source>
        <dbReference type="ARBA" id="ARBA00022475"/>
    </source>
</evidence>
<comment type="caution">
    <text evidence="9">The sequence shown here is derived from an EMBL/GenBank/DDBJ whole genome shotgun (WGS) entry which is preliminary data.</text>
</comment>
<proteinExistence type="predicted"/>
<feature type="transmembrane region" description="Helical" evidence="8">
    <location>
        <begin position="420"/>
        <end position="438"/>
    </location>
</feature>
<evidence type="ECO:0000256" key="1">
    <source>
        <dbReference type="ARBA" id="ARBA00004651"/>
    </source>
</evidence>
<sequence length="476" mass="50743">MAAEGRPRGTGPGNAGRFVRAHWVFLVAVAAGAVVRLVAVLGYRPALWFWADSFTYVNAALDPQPLESRPSGYSLFLWALQPFQSFTAVVVVQHLLGLATAACVYALLRRRGGLPGWGATPAAVPVLLDAHMVQLEHLVMADLLFTFLVTAGVTVLLWRPRPAAWTAAAGGLLLTAATLTRTVGLAVLIVALVALVVARAGVRAVVAAALASAVGLGGYAAWFHAEHGSYGLGQSNVWLWARTMTFADCAKIRPTGEEKVLCPADPPGARPAPPVYIWDSGSPLAKVKKDADRERLSGAFAKEAILAQPLDFLLTGVRDALWSFEWTRRVYPTPGPQSAYVFPPSVKPFTDKIASSGRTAPELTTAYQGERGDTVVAEPYAGWIRAYQEQGYVRGPLLAALMLAGLVAVVMRWRRLGGPALLPWATAVTLLVLPPLIAAFDHRYVVPVLPMACLAAGLAFTRRSRSPAGEDGVTTS</sequence>
<comment type="subcellular location">
    <subcellularLocation>
        <location evidence="1">Cell membrane</location>
        <topology evidence="1">Multi-pass membrane protein</topology>
    </subcellularLocation>
</comment>
<evidence type="ECO:0000256" key="5">
    <source>
        <dbReference type="ARBA" id="ARBA00022692"/>
    </source>
</evidence>
<dbReference type="GO" id="GO:0005886">
    <property type="term" value="C:plasma membrane"/>
    <property type="evidence" value="ECO:0007669"/>
    <property type="project" value="UniProtKB-SubCell"/>
</dbReference>
<evidence type="ECO:0000313" key="10">
    <source>
        <dbReference type="Proteomes" id="UP000542210"/>
    </source>
</evidence>
<feature type="transmembrane region" description="Helical" evidence="8">
    <location>
        <begin position="86"/>
        <end position="108"/>
    </location>
</feature>
<feature type="transmembrane region" description="Helical" evidence="8">
    <location>
        <begin position="138"/>
        <end position="158"/>
    </location>
</feature>
<organism evidence="9 10">
    <name type="scientific">Sphaerisporangium siamense</name>
    <dbReference type="NCBI Taxonomy" id="795645"/>
    <lineage>
        <taxon>Bacteria</taxon>
        <taxon>Bacillati</taxon>
        <taxon>Actinomycetota</taxon>
        <taxon>Actinomycetes</taxon>
        <taxon>Streptosporangiales</taxon>
        <taxon>Streptosporangiaceae</taxon>
        <taxon>Sphaerisporangium</taxon>
    </lineage>
</organism>
<evidence type="ECO:0000256" key="6">
    <source>
        <dbReference type="ARBA" id="ARBA00022989"/>
    </source>
</evidence>
<feature type="transmembrane region" description="Helical" evidence="8">
    <location>
        <begin position="204"/>
        <end position="225"/>
    </location>
</feature>
<evidence type="ECO:0008006" key="11">
    <source>
        <dbReference type="Google" id="ProtNLM"/>
    </source>
</evidence>
<feature type="transmembrane region" description="Helical" evidence="8">
    <location>
        <begin position="444"/>
        <end position="461"/>
    </location>
</feature>
<keyword evidence="2" id="KW-1003">Cell membrane</keyword>
<dbReference type="PANTHER" id="PTHR33908">
    <property type="entry name" value="MANNOSYLTRANSFERASE YKCB-RELATED"/>
    <property type="match status" value="1"/>
</dbReference>
<reference evidence="9 10" key="1">
    <citation type="submission" date="2020-08" db="EMBL/GenBank/DDBJ databases">
        <title>Sequencing the genomes of 1000 actinobacteria strains.</title>
        <authorList>
            <person name="Klenk H.-P."/>
        </authorList>
    </citation>
    <scope>NUCLEOTIDE SEQUENCE [LARGE SCALE GENOMIC DNA]</scope>
    <source>
        <strain evidence="9 10">DSM 45784</strain>
    </source>
</reference>
<dbReference type="EMBL" id="JACHND010000001">
    <property type="protein sequence ID" value="MBB4705589.1"/>
    <property type="molecule type" value="Genomic_DNA"/>
</dbReference>
<evidence type="ECO:0000313" key="9">
    <source>
        <dbReference type="EMBL" id="MBB4705589.1"/>
    </source>
</evidence>
<keyword evidence="7 8" id="KW-0472">Membrane</keyword>
<dbReference type="GO" id="GO:0009103">
    <property type="term" value="P:lipopolysaccharide biosynthetic process"/>
    <property type="evidence" value="ECO:0007669"/>
    <property type="project" value="UniProtKB-ARBA"/>
</dbReference>
<dbReference type="InterPro" id="IPR050297">
    <property type="entry name" value="LipidA_mod_glycosyltrf_83"/>
</dbReference>
<keyword evidence="6 8" id="KW-1133">Transmembrane helix</keyword>
<feature type="transmembrane region" description="Helical" evidence="8">
    <location>
        <begin position="21"/>
        <end position="43"/>
    </location>
</feature>
<evidence type="ECO:0000256" key="3">
    <source>
        <dbReference type="ARBA" id="ARBA00022676"/>
    </source>
</evidence>
<evidence type="ECO:0000256" key="8">
    <source>
        <dbReference type="SAM" id="Phobius"/>
    </source>
</evidence>
<keyword evidence="3" id="KW-0328">Glycosyltransferase</keyword>
<accession>A0A7W7DFM3</accession>
<dbReference type="AlphaFoldDB" id="A0A7W7DFM3"/>
<name>A0A7W7DFM3_9ACTN</name>
<keyword evidence="10" id="KW-1185">Reference proteome</keyword>
<dbReference type="RefSeq" id="WP_184887404.1">
    <property type="nucleotide sequence ID" value="NZ_BOOV01000003.1"/>
</dbReference>
<evidence type="ECO:0000256" key="7">
    <source>
        <dbReference type="ARBA" id="ARBA00023136"/>
    </source>
</evidence>
<feature type="transmembrane region" description="Helical" evidence="8">
    <location>
        <begin position="395"/>
        <end position="413"/>
    </location>
</feature>
<feature type="transmembrane region" description="Helical" evidence="8">
    <location>
        <begin position="164"/>
        <end position="197"/>
    </location>
</feature>
<dbReference type="GO" id="GO:0016763">
    <property type="term" value="F:pentosyltransferase activity"/>
    <property type="evidence" value="ECO:0007669"/>
    <property type="project" value="TreeGrafter"/>
</dbReference>
<dbReference type="PANTHER" id="PTHR33908:SF11">
    <property type="entry name" value="MEMBRANE PROTEIN"/>
    <property type="match status" value="1"/>
</dbReference>
<dbReference type="Proteomes" id="UP000542210">
    <property type="component" value="Unassembled WGS sequence"/>
</dbReference>
<gene>
    <name evidence="9" type="ORF">BJ982_007133</name>
</gene>